<evidence type="ECO:0000256" key="1">
    <source>
        <dbReference type="ARBA" id="ARBA00022536"/>
    </source>
</evidence>
<dbReference type="InterPro" id="IPR000742">
    <property type="entry name" value="EGF"/>
</dbReference>
<evidence type="ECO:0000256" key="4">
    <source>
        <dbReference type="PROSITE-ProRule" id="PRU00076"/>
    </source>
</evidence>
<dbReference type="AlphaFoldDB" id="A0A310SJ08"/>
<name>A0A310SJ08_9HYME</name>
<dbReference type="FunFam" id="2.10.25.10:FF:000136">
    <property type="entry name" value="Neurogenic locus notch 1"/>
    <property type="match status" value="1"/>
</dbReference>
<comment type="caution">
    <text evidence="4">Lacks conserved residue(s) required for the propagation of feature annotation.</text>
</comment>
<keyword evidence="2" id="KW-0677">Repeat</keyword>
<dbReference type="SUPFAM" id="SSF57196">
    <property type="entry name" value="EGF/Laminin"/>
    <property type="match status" value="1"/>
</dbReference>
<organism evidence="6 7">
    <name type="scientific">Eufriesea mexicana</name>
    <dbReference type="NCBI Taxonomy" id="516756"/>
    <lineage>
        <taxon>Eukaryota</taxon>
        <taxon>Metazoa</taxon>
        <taxon>Ecdysozoa</taxon>
        <taxon>Arthropoda</taxon>
        <taxon>Hexapoda</taxon>
        <taxon>Insecta</taxon>
        <taxon>Pterygota</taxon>
        <taxon>Neoptera</taxon>
        <taxon>Endopterygota</taxon>
        <taxon>Hymenoptera</taxon>
        <taxon>Apocrita</taxon>
        <taxon>Aculeata</taxon>
        <taxon>Apoidea</taxon>
        <taxon>Anthophila</taxon>
        <taxon>Apidae</taxon>
        <taxon>Eufriesea</taxon>
    </lineage>
</organism>
<evidence type="ECO:0000313" key="6">
    <source>
        <dbReference type="EMBL" id="OAD53540.1"/>
    </source>
</evidence>
<dbReference type="InterPro" id="IPR051022">
    <property type="entry name" value="Notch_Cell-Fate_Det"/>
</dbReference>
<sequence>MADAAPRNYASKAVSDDDKCSVSAFLFTGLLCHLDDACTSNPCHQGAICDTSPINGSFTCSCATGYKGVDCSEDIDECEQDADAELSTVSLALNHRVWHQFPFQTPIFHKAAIESTPNQVILAPN</sequence>
<dbReference type="PROSITE" id="PS50026">
    <property type="entry name" value="EGF_3"/>
    <property type="match status" value="1"/>
</dbReference>
<keyword evidence="7" id="KW-1185">Reference proteome</keyword>
<gene>
    <name evidence="6" type="ORF">WN48_09778</name>
</gene>
<reference evidence="6 7" key="1">
    <citation type="submission" date="2015-07" db="EMBL/GenBank/DDBJ databases">
        <title>The genome of Eufriesea mexicana.</title>
        <authorList>
            <person name="Pan H."/>
            <person name="Kapheim K."/>
        </authorList>
    </citation>
    <scope>NUCLEOTIDE SEQUENCE [LARGE SCALE GENOMIC DNA]</scope>
    <source>
        <strain evidence="6">0111107269</strain>
        <tissue evidence="6">Whole body</tissue>
    </source>
</reference>
<evidence type="ECO:0000313" key="7">
    <source>
        <dbReference type="Proteomes" id="UP000250275"/>
    </source>
</evidence>
<dbReference type="Gene3D" id="2.10.25.10">
    <property type="entry name" value="Laminin"/>
    <property type="match status" value="1"/>
</dbReference>
<proteinExistence type="predicted"/>
<feature type="domain" description="EGF-like" evidence="5">
    <location>
        <begin position="34"/>
        <end position="72"/>
    </location>
</feature>
<evidence type="ECO:0000256" key="2">
    <source>
        <dbReference type="ARBA" id="ARBA00022737"/>
    </source>
</evidence>
<dbReference type="SMART" id="SM00181">
    <property type="entry name" value="EGF"/>
    <property type="match status" value="1"/>
</dbReference>
<dbReference type="PANTHER" id="PTHR24049">
    <property type="entry name" value="CRUMBS FAMILY MEMBER"/>
    <property type="match status" value="1"/>
</dbReference>
<evidence type="ECO:0000259" key="5">
    <source>
        <dbReference type="PROSITE" id="PS50026"/>
    </source>
</evidence>
<dbReference type="PROSITE" id="PS01186">
    <property type="entry name" value="EGF_2"/>
    <property type="match status" value="1"/>
</dbReference>
<evidence type="ECO:0000256" key="3">
    <source>
        <dbReference type="ARBA" id="ARBA00023157"/>
    </source>
</evidence>
<dbReference type="Pfam" id="PF00008">
    <property type="entry name" value="EGF"/>
    <property type="match status" value="1"/>
</dbReference>
<feature type="disulfide bond" evidence="4">
    <location>
        <begin position="62"/>
        <end position="71"/>
    </location>
</feature>
<dbReference type="PROSITE" id="PS00022">
    <property type="entry name" value="EGF_1"/>
    <property type="match status" value="1"/>
</dbReference>
<dbReference type="CDD" id="cd00054">
    <property type="entry name" value="EGF_CA"/>
    <property type="match status" value="1"/>
</dbReference>
<accession>A0A310SJ08</accession>
<feature type="disulfide bond" evidence="4">
    <location>
        <begin position="43"/>
        <end position="60"/>
    </location>
</feature>
<keyword evidence="1 4" id="KW-0245">EGF-like domain</keyword>
<dbReference type="EMBL" id="KQ766904">
    <property type="protein sequence ID" value="OAD53540.1"/>
    <property type="molecule type" value="Genomic_DNA"/>
</dbReference>
<keyword evidence="3 4" id="KW-1015">Disulfide bond</keyword>
<dbReference type="Proteomes" id="UP000250275">
    <property type="component" value="Unassembled WGS sequence"/>
</dbReference>
<protein>
    <submittedName>
        <fullName evidence="6">Neurogenic locus Notch protein</fullName>
    </submittedName>
</protein>